<evidence type="ECO:0000313" key="2">
    <source>
        <dbReference type="Proteomes" id="UP001501433"/>
    </source>
</evidence>
<dbReference type="Proteomes" id="UP001501433">
    <property type="component" value="Unassembled WGS sequence"/>
</dbReference>
<gene>
    <name evidence="1" type="ORF">GCM10023330_19120</name>
</gene>
<reference evidence="2" key="1">
    <citation type="journal article" date="2019" name="Int. J. Syst. Evol. Microbiol.">
        <title>The Global Catalogue of Microorganisms (GCM) 10K type strain sequencing project: providing services to taxonomists for standard genome sequencing and annotation.</title>
        <authorList>
            <consortium name="The Broad Institute Genomics Platform"/>
            <consortium name="The Broad Institute Genome Sequencing Center for Infectious Disease"/>
            <person name="Wu L."/>
            <person name="Ma J."/>
        </authorList>
    </citation>
    <scope>NUCLEOTIDE SEQUENCE [LARGE SCALE GENOMIC DNA]</scope>
    <source>
        <strain evidence="2">JCM 18325</strain>
    </source>
</reference>
<evidence type="ECO:0000313" key="1">
    <source>
        <dbReference type="EMBL" id="GAA4812046.1"/>
    </source>
</evidence>
<sequence length="54" mass="6053">MAISNSLFSPTSENPCGFSIWFVFAKLGALNTQLTIPKHVVLHYDQPITNDKIF</sequence>
<protein>
    <submittedName>
        <fullName evidence="1">Uncharacterized protein</fullName>
    </submittedName>
</protein>
<comment type="caution">
    <text evidence="1">The sequence shown here is derived from an EMBL/GenBank/DDBJ whole genome shotgun (WGS) entry which is preliminary data.</text>
</comment>
<accession>A0ABP9CJC5</accession>
<dbReference type="EMBL" id="BAABJW010000003">
    <property type="protein sequence ID" value="GAA4812046.1"/>
    <property type="molecule type" value="Genomic_DNA"/>
</dbReference>
<keyword evidence="2" id="KW-1185">Reference proteome</keyword>
<name>A0ABP9CJC5_9FLAO</name>
<organism evidence="1 2">
    <name type="scientific">Litoribaculum gwangyangense</name>
    <dbReference type="NCBI Taxonomy" id="1130722"/>
    <lineage>
        <taxon>Bacteria</taxon>
        <taxon>Pseudomonadati</taxon>
        <taxon>Bacteroidota</taxon>
        <taxon>Flavobacteriia</taxon>
        <taxon>Flavobacteriales</taxon>
        <taxon>Flavobacteriaceae</taxon>
        <taxon>Litoribaculum</taxon>
    </lineage>
</organism>
<dbReference type="RefSeq" id="WP_345276749.1">
    <property type="nucleotide sequence ID" value="NZ_BAABJW010000003.1"/>
</dbReference>
<proteinExistence type="predicted"/>